<dbReference type="Proteomes" id="UP001054837">
    <property type="component" value="Unassembled WGS sequence"/>
</dbReference>
<dbReference type="AlphaFoldDB" id="A0AAV4QI70"/>
<evidence type="ECO:0000313" key="1">
    <source>
        <dbReference type="EMBL" id="GIY07068.1"/>
    </source>
</evidence>
<protein>
    <submittedName>
        <fullName evidence="1">Uncharacterized protein</fullName>
    </submittedName>
</protein>
<evidence type="ECO:0000313" key="2">
    <source>
        <dbReference type="Proteomes" id="UP001054837"/>
    </source>
</evidence>
<dbReference type="EMBL" id="BPLQ01004298">
    <property type="protein sequence ID" value="GIY07068.1"/>
    <property type="molecule type" value="Genomic_DNA"/>
</dbReference>
<proteinExistence type="predicted"/>
<gene>
    <name evidence="1" type="ORF">CDAR_282331</name>
</gene>
<accession>A0AAV4QI70</accession>
<organism evidence="1 2">
    <name type="scientific">Caerostris darwini</name>
    <dbReference type="NCBI Taxonomy" id="1538125"/>
    <lineage>
        <taxon>Eukaryota</taxon>
        <taxon>Metazoa</taxon>
        <taxon>Ecdysozoa</taxon>
        <taxon>Arthropoda</taxon>
        <taxon>Chelicerata</taxon>
        <taxon>Arachnida</taxon>
        <taxon>Araneae</taxon>
        <taxon>Araneomorphae</taxon>
        <taxon>Entelegynae</taxon>
        <taxon>Araneoidea</taxon>
        <taxon>Araneidae</taxon>
        <taxon>Caerostris</taxon>
    </lineage>
</organism>
<name>A0AAV4QI70_9ARAC</name>
<reference evidence="1 2" key="1">
    <citation type="submission" date="2021-06" db="EMBL/GenBank/DDBJ databases">
        <title>Caerostris darwini draft genome.</title>
        <authorList>
            <person name="Kono N."/>
            <person name="Arakawa K."/>
        </authorList>
    </citation>
    <scope>NUCLEOTIDE SEQUENCE [LARGE SCALE GENOMIC DNA]</scope>
</reference>
<keyword evidence="2" id="KW-1185">Reference proteome</keyword>
<comment type="caution">
    <text evidence="1">The sequence shown here is derived from an EMBL/GenBank/DDBJ whole genome shotgun (WGS) entry which is preliminary data.</text>
</comment>
<sequence length="111" mass="13324">MQPNVAHCFSNRTTAVIRAKIRRKRQKQIGFSLPLCRHLIKNKRIRKLRCVPIRISFYPIPEPRARMRRKIRLSAKKKRTLCSEKRRCREYRSFFDDAEFEVSFSSAICIL</sequence>